<accession>A0A7Z0PGA5</accession>
<proteinExistence type="predicted"/>
<protein>
    <recommendedName>
        <fullName evidence="4">TonB-dependent receptor</fullName>
    </recommendedName>
</protein>
<gene>
    <name evidence="2" type="ORF">HP397_05060</name>
</gene>
<keyword evidence="3" id="KW-1185">Reference proteome</keyword>
<dbReference type="Proteomes" id="UP000526184">
    <property type="component" value="Unassembled WGS sequence"/>
</dbReference>
<evidence type="ECO:0000256" key="1">
    <source>
        <dbReference type="SAM" id="SignalP"/>
    </source>
</evidence>
<sequence>MKKTLLGVLALTSVASFANVTGYVKSNSEATVKSDDIQASPVAFEYGLSTKLDLGLYLDSNKDTFVFAGGQLKGKGTPGTLETPGYLGVRYDGKVTENSSVALTGAYRIKDGNVKDQVKEHAGDANRDNGYSFDDGETILLSGVGYGKYDNINYRLGMLYNSKDFAAQSHRLESFVKADTKLEKADVSAELTHRLGNFKTKAIDSAGEVKDDVKAFLPTGGNLKGEVKLTTDRLAKDLSLEHKAYFNLGTILPVEEANVVNVGLENIAVYKGVKGLELTGKLNYAAEVVSKFDSNGEQKGNMKHMPEAFVGVKYTGNKVMFSTENTDKVTVKHDFEATPEVLILDNFFKTDNKLEIKPINEFTFRAKALDILKSTDLKVKSKKVKHVNSFVGGLGLTATPMVGKVKFTHNLDVAYRLDNIDVTDLSKVKIKDHELFAWTTNKLTYAATDAVNLEANLNAHTYNKLKSDGTLSNTFTFVQGSGKVSYKHGRVDFSQELIGKYKYGKSSTEAHLWAAESDSKLNYKVTPNVEINSGLNLYSTNKFVKAQHAGAVKFIESQGLHDDNFLSWGQYIKEVKIDDEKIEKNIENEKAYMFNGTNIHLVVKPMVGVTAKFLNNKLTVKPSVEARVLFRGTRPDLKPAKFDTKGTLKVEYVW</sequence>
<evidence type="ECO:0000313" key="2">
    <source>
        <dbReference type="EMBL" id="NYV28173.1"/>
    </source>
</evidence>
<comment type="caution">
    <text evidence="2">The sequence shown here is derived from an EMBL/GenBank/DDBJ whole genome shotgun (WGS) entry which is preliminary data.</text>
</comment>
<reference evidence="2 3" key="1">
    <citation type="submission" date="2020-05" db="EMBL/GenBank/DDBJ databases">
        <title>Streptobacillus felis strain LHL191014123.</title>
        <authorList>
            <person name="Fawzy A."/>
            <person name="Rau J."/>
            <person name="Risse K."/>
            <person name="Schauerte N."/>
            <person name="Geiger C."/>
            <person name="Blom J."/>
            <person name="Imirzalioglu C."/>
            <person name="Falgenhauer J."/>
            <person name="Bach A."/>
            <person name="Herden C."/>
            <person name="Eisenberg T."/>
        </authorList>
    </citation>
    <scope>NUCLEOTIDE SEQUENCE [LARGE SCALE GENOMIC DNA]</scope>
    <source>
        <strain evidence="2 3">LHL191014123</strain>
    </source>
</reference>
<organism evidence="2 3">
    <name type="scientific">Streptobacillus felis</name>
    <dbReference type="NCBI Taxonomy" id="1384509"/>
    <lineage>
        <taxon>Bacteria</taxon>
        <taxon>Fusobacteriati</taxon>
        <taxon>Fusobacteriota</taxon>
        <taxon>Fusobacteriia</taxon>
        <taxon>Fusobacteriales</taxon>
        <taxon>Leptotrichiaceae</taxon>
        <taxon>Streptobacillus</taxon>
    </lineage>
</organism>
<evidence type="ECO:0008006" key="4">
    <source>
        <dbReference type="Google" id="ProtNLM"/>
    </source>
</evidence>
<dbReference type="EMBL" id="JABMKT010000024">
    <property type="protein sequence ID" value="NYV28173.1"/>
    <property type="molecule type" value="Genomic_DNA"/>
</dbReference>
<feature type="chain" id="PRO_5031434925" description="TonB-dependent receptor" evidence="1">
    <location>
        <begin position="19"/>
        <end position="654"/>
    </location>
</feature>
<keyword evidence="1" id="KW-0732">Signal</keyword>
<dbReference type="RefSeq" id="WP_180136223.1">
    <property type="nucleotide sequence ID" value="NZ_JABMKT010000024.1"/>
</dbReference>
<dbReference type="AlphaFoldDB" id="A0A7Z0PGA5"/>
<name>A0A7Z0PGA5_9FUSO</name>
<evidence type="ECO:0000313" key="3">
    <source>
        <dbReference type="Proteomes" id="UP000526184"/>
    </source>
</evidence>
<feature type="signal peptide" evidence="1">
    <location>
        <begin position="1"/>
        <end position="18"/>
    </location>
</feature>